<dbReference type="GO" id="GO:0005886">
    <property type="term" value="C:plasma membrane"/>
    <property type="evidence" value="ECO:0007669"/>
    <property type="project" value="TreeGrafter"/>
</dbReference>
<evidence type="ECO:0008006" key="9">
    <source>
        <dbReference type="Google" id="ProtNLM"/>
    </source>
</evidence>
<dbReference type="PANTHER" id="PTHR30618:SF15">
    <property type="entry name" value="NICOTINAMIDE RIBOSIDE TRANSPORTER 1-RELATED"/>
    <property type="match status" value="1"/>
</dbReference>
<comment type="similarity">
    <text evidence="2">Belongs to the purine-cytosine permease (2.A.39) family.</text>
</comment>
<feature type="transmembrane region" description="Helical" evidence="6">
    <location>
        <begin position="389"/>
        <end position="409"/>
    </location>
</feature>
<evidence type="ECO:0000313" key="7">
    <source>
        <dbReference type="EMBL" id="KUJ09188.1"/>
    </source>
</evidence>
<keyword evidence="8" id="KW-1185">Reference proteome</keyword>
<dbReference type="KEGG" id="psco:LY89DRAFT_763906"/>
<accession>A0A132B9W2</accession>
<sequence length="536" mass="58438">MASVIRSALRYLEVKHDGEQEIPDGLQSKWGNFDIFPVPVEQRRFNIWSYFSFWAIASMSVTAWAFGGNLLALGLSVGEGICCIVVAWTFVGLFAYLCGHPGSNMNLGFTALARTTFGLYGSYLPVMLLVFENVIFFGVNAYFGGLSAVVVISAMSSSFRVLKNTLPESAGITTQALPAACGVAIVFFGLFGWAINDNNGSVGKSLTSDLALSPTALAFGMLYGISTSAGSATAYSSRMSDWTRFSRTKNAPTVPLLLGAPILGSVTSILGILATNAVHNKNHVVEWNPLQLLLWLQKDKYSPACRAGTFFAGLALFYSLIINNLMGKIVPAGMDCAGLFPRWITTRRGSIILCIIGIIIQPWRFVTESTTFLKVLSSFGGMYSPSNDLFSQNLTATVFVSPLTAILAADYWLVHRRKWNVPDIFKQDGIYWYTFGVNWRAIIAFTLSIVWSMPGFVSNVKSSHITTGWTRMYQMSYIVNIAIAVVVFCVLSLAFPQVGLRTAAAWGEAPTTSVNSINDLEAMADKDGEPVEVEYA</sequence>
<name>A0A132B9W2_MOLSC</name>
<feature type="transmembrane region" description="Helical" evidence="6">
    <location>
        <begin position="176"/>
        <end position="195"/>
    </location>
</feature>
<feature type="transmembrane region" description="Helical" evidence="6">
    <location>
        <begin position="256"/>
        <end position="278"/>
    </location>
</feature>
<organism evidence="7 8">
    <name type="scientific">Mollisia scopiformis</name>
    <name type="common">Conifer needle endophyte fungus</name>
    <name type="synonym">Phialocephala scopiformis</name>
    <dbReference type="NCBI Taxonomy" id="149040"/>
    <lineage>
        <taxon>Eukaryota</taxon>
        <taxon>Fungi</taxon>
        <taxon>Dikarya</taxon>
        <taxon>Ascomycota</taxon>
        <taxon>Pezizomycotina</taxon>
        <taxon>Leotiomycetes</taxon>
        <taxon>Helotiales</taxon>
        <taxon>Mollisiaceae</taxon>
        <taxon>Mollisia</taxon>
    </lineage>
</organism>
<feature type="transmembrane region" description="Helical" evidence="6">
    <location>
        <begin position="307"/>
        <end position="327"/>
    </location>
</feature>
<dbReference type="InterPro" id="IPR045225">
    <property type="entry name" value="Uracil/uridine/allantoin_perm"/>
</dbReference>
<dbReference type="EMBL" id="KQ947433">
    <property type="protein sequence ID" value="KUJ09188.1"/>
    <property type="molecule type" value="Genomic_DNA"/>
</dbReference>
<dbReference type="InParanoid" id="A0A132B9W2"/>
<dbReference type="GeneID" id="28831340"/>
<dbReference type="Gene3D" id="1.10.4160.10">
    <property type="entry name" value="Hydantoin permease"/>
    <property type="match status" value="1"/>
</dbReference>
<feature type="transmembrane region" description="Helical" evidence="6">
    <location>
        <begin position="473"/>
        <end position="495"/>
    </location>
</feature>
<protein>
    <recommendedName>
        <fullName evidence="9">Allantoin permease</fullName>
    </recommendedName>
</protein>
<feature type="transmembrane region" description="Helical" evidence="6">
    <location>
        <begin position="215"/>
        <end position="235"/>
    </location>
</feature>
<evidence type="ECO:0000256" key="5">
    <source>
        <dbReference type="ARBA" id="ARBA00023136"/>
    </source>
</evidence>
<feature type="transmembrane region" description="Helical" evidence="6">
    <location>
        <begin position="134"/>
        <end position="155"/>
    </location>
</feature>
<evidence type="ECO:0000256" key="4">
    <source>
        <dbReference type="ARBA" id="ARBA00022989"/>
    </source>
</evidence>
<gene>
    <name evidence="7" type="ORF">LY89DRAFT_763906</name>
</gene>
<dbReference type="PANTHER" id="PTHR30618">
    <property type="entry name" value="NCS1 FAMILY PURINE/PYRIMIDINE TRANSPORTER"/>
    <property type="match status" value="1"/>
</dbReference>
<feature type="transmembrane region" description="Helical" evidence="6">
    <location>
        <begin position="47"/>
        <end position="66"/>
    </location>
</feature>
<dbReference type="GO" id="GO:0015205">
    <property type="term" value="F:nucleobase transmembrane transporter activity"/>
    <property type="evidence" value="ECO:0007669"/>
    <property type="project" value="TreeGrafter"/>
</dbReference>
<comment type="subcellular location">
    <subcellularLocation>
        <location evidence="1">Membrane</location>
        <topology evidence="1">Multi-pass membrane protein</topology>
    </subcellularLocation>
</comment>
<evidence type="ECO:0000256" key="2">
    <source>
        <dbReference type="ARBA" id="ARBA00008974"/>
    </source>
</evidence>
<evidence type="ECO:0000256" key="6">
    <source>
        <dbReference type="SAM" id="Phobius"/>
    </source>
</evidence>
<dbReference type="OrthoDB" id="2018619at2759"/>
<dbReference type="RefSeq" id="XP_018063543.1">
    <property type="nucleotide sequence ID" value="XM_018221614.1"/>
</dbReference>
<proteinExistence type="inferred from homology"/>
<keyword evidence="3 6" id="KW-0812">Transmembrane</keyword>
<feature type="transmembrane region" description="Helical" evidence="6">
    <location>
        <begin position="109"/>
        <end position="128"/>
    </location>
</feature>
<dbReference type="AlphaFoldDB" id="A0A132B9W2"/>
<keyword evidence="5 6" id="KW-0472">Membrane</keyword>
<dbReference type="Pfam" id="PF02133">
    <property type="entry name" value="Transp_cyt_pur"/>
    <property type="match status" value="3"/>
</dbReference>
<dbReference type="InterPro" id="IPR001248">
    <property type="entry name" value="Pur-cyt_permease"/>
</dbReference>
<evidence type="ECO:0000313" key="8">
    <source>
        <dbReference type="Proteomes" id="UP000070700"/>
    </source>
</evidence>
<keyword evidence="4 6" id="KW-1133">Transmembrane helix</keyword>
<feature type="transmembrane region" description="Helical" evidence="6">
    <location>
        <begin position="348"/>
        <end position="366"/>
    </location>
</feature>
<feature type="transmembrane region" description="Helical" evidence="6">
    <location>
        <begin position="430"/>
        <end position="453"/>
    </location>
</feature>
<dbReference type="Proteomes" id="UP000070700">
    <property type="component" value="Unassembled WGS sequence"/>
</dbReference>
<reference evidence="7 8" key="1">
    <citation type="submission" date="2015-10" db="EMBL/GenBank/DDBJ databases">
        <title>Full genome of DAOMC 229536 Phialocephala scopiformis, a fungal endophyte of spruce producing the potent anti-insectan compound rugulosin.</title>
        <authorList>
            <consortium name="DOE Joint Genome Institute"/>
            <person name="Walker A.K."/>
            <person name="Frasz S.L."/>
            <person name="Seifert K.A."/>
            <person name="Miller J.D."/>
            <person name="Mondo S.J."/>
            <person name="Labutti K."/>
            <person name="Lipzen A."/>
            <person name="Dockter R."/>
            <person name="Kennedy M."/>
            <person name="Grigoriev I.V."/>
            <person name="Spatafora J.W."/>
        </authorList>
    </citation>
    <scope>NUCLEOTIDE SEQUENCE [LARGE SCALE GENOMIC DNA]</scope>
    <source>
        <strain evidence="7 8">CBS 120377</strain>
    </source>
</reference>
<evidence type="ECO:0000256" key="3">
    <source>
        <dbReference type="ARBA" id="ARBA00022692"/>
    </source>
</evidence>
<feature type="transmembrane region" description="Helical" evidence="6">
    <location>
        <begin position="72"/>
        <end position="97"/>
    </location>
</feature>
<evidence type="ECO:0000256" key="1">
    <source>
        <dbReference type="ARBA" id="ARBA00004141"/>
    </source>
</evidence>